<evidence type="ECO:0000256" key="7">
    <source>
        <dbReference type="ARBA" id="ARBA00022919"/>
    </source>
</evidence>
<evidence type="ECO:0000256" key="4">
    <source>
        <dbReference type="ARBA" id="ARBA00009780"/>
    </source>
</evidence>
<comment type="similarity">
    <text evidence="4 14">Belongs to the alkaline ceramidase family.</text>
</comment>
<comment type="subcellular location">
    <subcellularLocation>
        <location evidence="1">Membrane</location>
        <topology evidence="1">Multi-pass membrane protein</topology>
    </subcellularLocation>
</comment>
<evidence type="ECO:0000256" key="13">
    <source>
        <dbReference type="PIRSR" id="PIRSR608901-2"/>
    </source>
</evidence>
<evidence type="ECO:0000256" key="6">
    <source>
        <dbReference type="ARBA" id="ARBA00022801"/>
    </source>
</evidence>
<feature type="binding site" evidence="13">
    <location>
        <position position="153"/>
    </location>
    <ligand>
        <name>Zn(2+)</name>
        <dbReference type="ChEBI" id="CHEBI:29105"/>
        <note>catalytic</note>
    </ligand>
</feature>
<evidence type="ECO:0000256" key="8">
    <source>
        <dbReference type="ARBA" id="ARBA00022989"/>
    </source>
</evidence>
<dbReference type="PANTHER" id="PTHR46139:SF2">
    <property type="entry name" value="ALKALINE CERAMIDASE 1"/>
    <property type="match status" value="1"/>
</dbReference>
<reference evidence="15" key="1">
    <citation type="submission" date="2020-07" db="EMBL/GenBank/DDBJ databases">
        <title>A long reads based de novo assembly of the rainbow trout Arlee double haploid line genome.</title>
        <authorList>
            <person name="Gao G."/>
            <person name="Palti Y."/>
        </authorList>
    </citation>
    <scope>NUCLEOTIDE SEQUENCE [LARGE SCALE GENOMIC DNA]</scope>
</reference>
<evidence type="ECO:0000313" key="16">
    <source>
        <dbReference type="Proteomes" id="UP000694395"/>
    </source>
</evidence>
<dbReference type="InterPro" id="IPR008901">
    <property type="entry name" value="ACER"/>
</dbReference>
<dbReference type="GO" id="GO:0017040">
    <property type="term" value="F:N-acylsphingosine amidohydrolase activity"/>
    <property type="evidence" value="ECO:0007669"/>
    <property type="project" value="UniProtKB-EC"/>
</dbReference>
<comment type="pathway">
    <text evidence="3">Sphingolipid metabolism.</text>
</comment>
<keyword evidence="16" id="KW-1185">Reference proteome</keyword>
<feature type="transmembrane region" description="Helical" evidence="14">
    <location>
        <begin position="116"/>
        <end position="135"/>
    </location>
</feature>
<evidence type="ECO:0000256" key="9">
    <source>
        <dbReference type="ARBA" id="ARBA00023136"/>
    </source>
</evidence>
<dbReference type="Proteomes" id="UP000694395">
    <property type="component" value="Chromosome 30"/>
</dbReference>
<comment type="catalytic activity">
    <reaction evidence="12">
        <text>an N-acylsphinganine + H2O = sphinganine + a fatty acid</text>
        <dbReference type="Rhea" id="RHEA:33551"/>
        <dbReference type="ChEBI" id="CHEBI:15377"/>
        <dbReference type="ChEBI" id="CHEBI:28868"/>
        <dbReference type="ChEBI" id="CHEBI:31488"/>
        <dbReference type="ChEBI" id="CHEBI:57817"/>
    </reaction>
    <physiologicalReaction direction="left-to-right" evidence="12">
        <dbReference type="Rhea" id="RHEA:33552"/>
    </physiologicalReaction>
</comment>
<evidence type="ECO:0000256" key="5">
    <source>
        <dbReference type="ARBA" id="ARBA00022692"/>
    </source>
</evidence>
<protein>
    <recommendedName>
        <fullName evidence="14">Alkaline ceramidase</fullName>
        <ecNumber evidence="14">3.5.1.-</ecNumber>
    </recommendedName>
</protein>
<keyword evidence="5 14" id="KW-0812">Transmembrane</keyword>
<comment type="catalytic activity">
    <reaction evidence="10">
        <text>N-(9Z-octadecenoyl)-sphing-4-enine + H2O = sphing-4-enine + (9Z)-octadecenoate</text>
        <dbReference type="Rhea" id="RHEA:41299"/>
        <dbReference type="ChEBI" id="CHEBI:15377"/>
        <dbReference type="ChEBI" id="CHEBI:30823"/>
        <dbReference type="ChEBI" id="CHEBI:57756"/>
        <dbReference type="ChEBI" id="CHEBI:77996"/>
    </reaction>
    <physiologicalReaction direction="left-to-right" evidence="10">
        <dbReference type="Rhea" id="RHEA:41300"/>
    </physiologicalReaction>
</comment>
<reference evidence="15" key="3">
    <citation type="submission" date="2025-09" db="UniProtKB">
        <authorList>
            <consortium name="Ensembl"/>
        </authorList>
    </citation>
    <scope>IDENTIFICATION</scope>
</reference>
<keyword evidence="13" id="KW-0479">Metal-binding</keyword>
<dbReference type="AlphaFoldDB" id="A0A8C7PTP4"/>
<feature type="transmembrane region" description="Helical" evidence="14">
    <location>
        <begin position="155"/>
        <end position="174"/>
    </location>
</feature>
<comment type="pathway">
    <text evidence="2">Lipid metabolism; sphingolipid metabolism.</text>
</comment>
<evidence type="ECO:0000256" key="1">
    <source>
        <dbReference type="ARBA" id="ARBA00004141"/>
    </source>
</evidence>
<keyword evidence="8 14" id="KW-1133">Transmembrane helix</keyword>
<dbReference type="GO" id="GO:0046512">
    <property type="term" value="P:sphingosine biosynthetic process"/>
    <property type="evidence" value="ECO:0007669"/>
    <property type="project" value="UniProtKB-ARBA"/>
</dbReference>
<dbReference type="GO" id="GO:0046872">
    <property type="term" value="F:metal ion binding"/>
    <property type="evidence" value="ECO:0007669"/>
    <property type="project" value="UniProtKB-KW"/>
</dbReference>
<dbReference type="PANTHER" id="PTHR46139">
    <property type="entry name" value="ALKALINE CERAMIDASE"/>
    <property type="match status" value="1"/>
</dbReference>
<keyword evidence="9 14" id="KW-0472">Membrane</keyword>
<dbReference type="Pfam" id="PF05875">
    <property type="entry name" value="Ceramidase"/>
    <property type="match status" value="2"/>
</dbReference>
<dbReference type="EC" id="3.5.1.-" evidence="14"/>
<dbReference type="GeneTree" id="ENSGT00940000169953"/>
<comment type="catalytic activity">
    <reaction evidence="11">
        <text>an N-acylsphing-4-enine + H2O = sphing-4-enine + a fatty acid</text>
        <dbReference type="Rhea" id="RHEA:20856"/>
        <dbReference type="ChEBI" id="CHEBI:15377"/>
        <dbReference type="ChEBI" id="CHEBI:28868"/>
        <dbReference type="ChEBI" id="CHEBI:52639"/>
        <dbReference type="ChEBI" id="CHEBI:57756"/>
        <dbReference type="EC" id="3.5.1.23"/>
    </reaction>
    <physiologicalReaction direction="left-to-right" evidence="11">
        <dbReference type="Rhea" id="RHEA:20857"/>
    </physiologicalReaction>
</comment>
<evidence type="ECO:0000256" key="14">
    <source>
        <dbReference type="RuleBase" id="RU364079"/>
    </source>
</evidence>
<reference evidence="15" key="2">
    <citation type="submission" date="2025-08" db="UniProtKB">
        <authorList>
            <consortium name="Ensembl"/>
        </authorList>
    </citation>
    <scope>IDENTIFICATION</scope>
</reference>
<keyword evidence="13" id="KW-0862">Zinc</keyword>
<comment type="cofactor">
    <cofactor evidence="13">
        <name>Zn(2+)</name>
        <dbReference type="ChEBI" id="CHEBI:29105"/>
    </cofactor>
</comment>
<name>A0A8C7PTP4_ONCMY</name>
<dbReference type="GO" id="GO:0005783">
    <property type="term" value="C:endoplasmic reticulum"/>
    <property type="evidence" value="ECO:0007669"/>
    <property type="project" value="TreeGrafter"/>
</dbReference>
<evidence type="ECO:0000256" key="10">
    <source>
        <dbReference type="ARBA" id="ARBA00047401"/>
    </source>
</evidence>
<dbReference type="GO" id="GO:0016020">
    <property type="term" value="C:membrane"/>
    <property type="evidence" value="ECO:0007669"/>
    <property type="project" value="UniProtKB-SubCell"/>
</dbReference>
<evidence type="ECO:0000256" key="11">
    <source>
        <dbReference type="ARBA" id="ARBA00048323"/>
    </source>
</evidence>
<keyword evidence="7" id="KW-0746">Sphingolipid metabolism</keyword>
<keyword evidence="6 14" id="KW-0378">Hydrolase</keyword>
<accession>A0A8C7PTP4</accession>
<sequence length="214" mass="24291">EDDVFSYESSDLDWCEANYRHSEVHCELGINVCLLPKGLFSACFHMTLSFMGQMLDEQSILWVLGLCWGSAMPSGIPMLHQRQVGHHNTWPTLCSFVNPTDNAYVLNCNTSHYCTVLRLCWSGVGLWGMAIIYWISDCFGCILWQKLNFCYLHGIWHILIAIAVAYPSTLIAYLDANYEVPYSLPGLQYWPSDNCVLGLPYIVLKGTTKTQKIC</sequence>
<evidence type="ECO:0000256" key="3">
    <source>
        <dbReference type="ARBA" id="ARBA00004991"/>
    </source>
</evidence>
<feature type="binding site" evidence="13">
    <location>
        <position position="157"/>
    </location>
    <ligand>
        <name>Zn(2+)</name>
        <dbReference type="ChEBI" id="CHEBI:29105"/>
        <note>catalytic</note>
    </ligand>
</feature>
<feature type="transmembrane region" description="Helical" evidence="14">
    <location>
        <begin position="59"/>
        <end position="79"/>
    </location>
</feature>
<proteinExistence type="inferred from homology"/>
<comment type="caution">
    <text evidence="14">Lacks conserved residue(s) required for the propagation of feature annotation.</text>
</comment>
<comment type="function">
    <text evidence="14">Hydrolyzes the sphingolipid ceramide into sphingosine and free fatty acid.</text>
</comment>
<keyword evidence="14" id="KW-0443">Lipid metabolism</keyword>
<dbReference type="Ensembl" id="ENSOMYT00000029658.2">
    <property type="protein sequence ID" value="ENSOMYP00000027129.2"/>
    <property type="gene ID" value="ENSOMYG00000012771.2"/>
</dbReference>
<organism evidence="15 16">
    <name type="scientific">Oncorhynchus mykiss</name>
    <name type="common">Rainbow trout</name>
    <name type="synonym">Salmo gairdneri</name>
    <dbReference type="NCBI Taxonomy" id="8022"/>
    <lineage>
        <taxon>Eukaryota</taxon>
        <taxon>Metazoa</taxon>
        <taxon>Chordata</taxon>
        <taxon>Craniata</taxon>
        <taxon>Vertebrata</taxon>
        <taxon>Euteleostomi</taxon>
        <taxon>Actinopterygii</taxon>
        <taxon>Neopterygii</taxon>
        <taxon>Teleostei</taxon>
        <taxon>Protacanthopterygii</taxon>
        <taxon>Salmoniformes</taxon>
        <taxon>Salmonidae</taxon>
        <taxon>Salmoninae</taxon>
        <taxon>Oncorhynchus</taxon>
    </lineage>
</organism>
<feature type="binding site" evidence="13">
    <location>
        <position position="45"/>
    </location>
    <ligand>
        <name>Zn(2+)</name>
        <dbReference type="ChEBI" id="CHEBI:29105"/>
        <note>catalytic</note>
    </ligand>
</feature>
<evidence type="ECO:0000313" key="15">
    <source>
        <dbReference type="Ensembl" id="ENSOMYP00000027129.2"/>
    </source>
</evidence>
<dbReference type="GO" id="GO:0046514">
    <property type="term" value="P:ceramide catabolic process"/>
    <property type="evidence" value="ECO:0007669"/>
    <property type="project" value="TreeGrafter"/>
</dbReference>
<dbReference type="UniPathway" id="UPA00222"/>
<evidence type="ECO:0000256" key="12">
    <source>
        <dbReference type="ARBA" id="ARBA00049511"/>
    </source>
</evidence>
<evidence type="ECO:0000256" key="2">
    <source>
        <dbReference type="ARBA" id="ARBA00004760"/>
    </source>
</evidence>